<keyword evidence="3" id="KW-1185">Reference proteome</keyword>
<dbReference type="Proteomes" id="UP001211065">
    <property type="component" value="Unassembled WGS sequence"/>
</dbReference>
<feature type="non-terminal residue" evidence="2">
    <location>
        <position position="1"/>
    </location>
</feature>
<evidence type="ECO:0000256" key="1">
    <source>
        <dbReference type="SAM" id="MobiDB-lite"/>
    </source>
</evidence>
<feature type="compositionally biased region" description="Polar residues" evidence="1">
    <location>
        <begin position="1"/>
        <end position="15"/>
    </location>
</feature>
<evidence type="ECO:0000313" key="3">
    <source>
        <dbReference type="Proteomes" id="UP001211065"/>
    </source>
</evidence>
<organism evidence="2 3">
    <name type="scientific">Clydaea vesicula</name>
    <dbReference type="NCBI Taxonomy" id="447962"/>
    <lineage>
        <taxon>Eukaryota</taxon>
        <taxon>Fungi</taxon>
        <taxon>Fungi incertae sedis</taxon>
        <taxon>Chytridiomycota</taxon>
        <taxon>Chytridiomycota incertae sedis</taxon>
        <taxon>Chytridiomycetes</taxon>
        <taxon>Lobulomycetales</taxon>
        <taxon>Lobulomycetaceae</taxon>
        <taxon>Clydaea</taxon>
    </lineage>
</organism>
<comment type="caution">
    <text evidence="2">The sequence shown here is derived from an EMBL/GenBank/DDBJ whole genome shotgun (WGS) entry which is preliminary data.</text>
</comment>
<reference evidence="2" key="1">
    <citation type="submission" date="2020-05" db="EMBL/GenBank/DDBJ databases">
        <title>Phylogenomic resolution of chytrid fungi.</title>
        <authorList>
            <person name="Stajich J.E."/>
            <person name="Amses K."/>
            <person name="Simmons R."/>
            <person name="Seto K."/>
            <person name="Myers J."/>
            <person name="Bonds A."/>
            <person name="Quandt C.A."/>
            <person name="Barry K."/>
            <person name="Liu P."/>
            <person name="Grigoriev I."/>
            <person name="Longcore J.E."/>
            <person name="James T.Y."/>
        </authorList>
    </citation>
    <scope>NUCLEOTIDE SEQUENCE</scope>
    <source>
        <strain evidence="2">JEL0476</strain>
    </source>
</reference>
<evidence type="ECO:0000313" key="2">
    <source>
        <dbReference type="EMBL" id="KAJ3199897.1"/>
    </source>
</evidence>
<proteinExistence type="predicted"/>
<sequence>MKSINNDDFQNQNPASPLHHQPFTKVEIIIDDKNLAEKKVDQVKTGSLKKFQVVAPDFDNQSPLVHSALGQLSDSNYVSNLYNTLENNKANSSKNRPYGTLPYSSGTLQNKNHFHLKPDFKDRSSLISQSKRSIYSENFNQLLRNEGNDDGTLQHNSVLVRNSFISASNLNNDLKEEIHKTYYSQNRSNRRSTLGRNLNKEDSLVSSYYETSNTDNSTLKNENEFCENEVDIYNEKMEVENFKSKYDVENFPTENISENNNNDSLLQSPILRKNTMSMILKMSGASEKV</sequence>
<dbReference type="EMBL" id="JADGJW010002014">
    <property type="protein sequence ID" value="KAJ3199897.1"/>
    <property type="molecule type" value="Genomic_DNA"/>
</dbReference>
<name>A0AAD5XWE7_9FUNG</name>
<dbReference type="AlphaFoldDB" id="A0AAD5XWE7"/>
<gene>
    <name evidence="2" type="ORF">HK099_002966</name>
</gene>
<protein>
    <submittedName>
        <fullName evidence="2">Uncharacterized protein</fullName>
    </submittedName>
</protein>
<accession>A0AAD5XWE7</accession>
<feature type="region of interest" description="Disordered" evidence="1">
    <location>
        <begin position="1"/>
        <end position="20"/>
    </location>
</feature>